<dbReference type="InterPro" id="IPR000515">
    <property type="entry name" value="MetI-like"/>
</dbReference>
<organism evidence="10 11">
    <name type="scientific">Zafaria cholistanensis</name>
    <dbReference type="NCBI Taxonomy" id="1682741"/>
    <lineage>
        <taxon>Bacteria</taxon>
        <taxon>Bacillati</taxon>
        <taxon>Actinomycetota</taxon>
        <taxon>Actinomycetes</taxon>
        <taxon>Micrococcales</taxon>
        <taxon>Micrococcaceae</taxon>
        <taxon>Zafaria</taxon>
    </lineage>
</organism>
<evidence type="ECO:0000256" key="4">
    <source>
        <dbReference type="ARBA" id="ARBA00022692"/>
    </source>
</evidence>
<dbReference type="NCBIfam" id="TIGR01726">
    <property type="entry name" value="HEQRo_perm_3TM"/>
    <property type="match status" value="1"/>
</dbReference>
<keyword evidence="6 8" id="KW-1133">Transmembrane helix</keyword>
<accession>A0A5A7NP69</accession>
<dbReference type="InterPro" id="IPR043429">
    <property type="entry name" value="ArtM/GltK/GlnP/TcyL/YhdX-like"/>
</dbReference>
<dbReference type="EMBL" id="BKDJ01000001">
    <property type="protein sequence ID" value="GER21521.1"/>
    <property type="molecule type" value="Genomic_DNA"/>
</dbReference>
<feature type="transmembrane region" description="Helical" evidence="8">
    <location>
        <begin position="53"/>
        <end position="70"/>
    </location>
</feature>
<evidence type="ECO:0000256" key="2">
    <source>
        <dbReference type="ARBA" id="ARBA00022448"/>
    </source>
</evidence>
<dbReference type="GO" id="GO:0022857">
    <property type="term" value="F:transmembrane transporter activity"/>
    <property type="evidence" value="ECO:0007669"/>
    <property type="project" value="InterPro"/>
</dbReference>
<dbReference type="Pfam" id="PF00528">
    <property type="entry name" value="BPD_transp_1"/>
    <property type="match status" value="1"/>
</dbReference>
<dbReference type="InterPro" id="IPR035906">
    <property type="entry name" value="MetI-like_sf"/>
</dbReference>
<dbReference type="Proteomes" id="UP000325307">
    <property type="component" value="Unassembled WGS sequence"/>
</dbReference>
<comment type="similarity">
    <text evidence="8">Belongs to the binding-protein-dependent transport system permease family.</text>
</comment>
<feature type="transmembrane region" description="Helical" evidence="8">
    <location>
        <begin position="77"/>
        <end position="96"/>
    </location>
</feature>
<comment type="caution">
    <text evidence="10">The sequence shown here is derived from an EMBL/GenBank/DDBJ whole genome shotgun (WGS) entry which is preliminary data.</text>
</comment>
<evidence type="ECO:0000256" key="6">
    <source>
        <dbReference type="ARBA" id="ARBA00022989"/>
    </source>
</evidence>
<dbReference type="PROSITE" id="PS50928">
    <property type="entry name" value="ABC_TM1"/>
    <property type="match status" value="1"/>
</dbReference>
<keyword evidence="4 8" id="KW-0812">Transmembrane</keyword>
<sequence>MELLALLSSGIGQTLGITFGALALGAVLAVPLAALRRSELPVASTAAKILIEGIRGIPPIVWLLLIYFALGETDLKLTTFQASVIGLGIVSTAYIAEIYRSGLEAIPSGQFEAADALGMPFGAKFFRVITPQAATVVIPPLATFAIGLLKDSALASVIGAQDITFRAFQEAQANLNGLTVFMWAALLYILLSIPIAALARYTGSRLTRKVAA</sequence>
<evidence type="ECO:0000259" key="9">
    <source>
        <dbReference type="PROSITE" id="PS50928"/>
    </source>
</evidence>
<dbReference type="GO" id="GO:0043190">
    <property type="term" value="C:ATP-binding cassette (ABC) transporter complex"/>
    <property type="evidence" value="ECO:0007669"/>
    <property type="project" value="InterPro"/>
</dbReference>
<dbReference type="PANTHER" id="PTHR30614">
    <property type="entry name" value="MEMBRANE COMPONENT OF AMINO ACID ABC TRANSPORTER"/>
    <property type="match status" value="1"/>
</dbReference>
<evidence type="ECO:0000256" key="7">
    <source>
        <dbReference type="ARBA" id="ARBA00023136"/>
    </source>
</evidence>
<evidence type="ECO:0000256" key="8">
    <source>
        <dbReference type="RuleBase" id="RU363032"/>
    </source>
</evidence>
<feature type="domain" description="ABC transmembrane type-1" evidence="9">
    <location>
        <begin position="11"/>
        <end position="199"/>
    </location>
</feature>
<keyword evidence="2 8" id="KW-0813">Transport</keyword>
<dbReference type="Gene3D" id="1.10.3720.10">
    <property type="entry name" value="MetI-like"/>
    <property type="match status" value="1"/>
</dbReference>
<protein>
    <submittedName>
        <fullName evidence="10">ABC transporter permease</fullName>
    </submittedName>
</protein>
<keyword evidence="5" id="KW-0029">Amino-acid transport</keyword>
<evidence type="ECO:0000256" key="5">
    <source>
        <dbReference type="ARBA" id="ARBA00022970"/>
    </source>
</evidence>
<dbReference type="InterPro" id="IPR010065">
    <property type="entry name" value="AA_ABC_transptr_permease_3TM"/>
</dbReference>
<dbReference type="GO" id="GO:0006865">
    <property type="term" value="P:amino acid transport"/>
    <property type="evidence" value="ECO:0007669"/>
    <property type="project" value="UniProtKB-KW"/>
</dbReference>
<feature type="transmembrane region" description="Helical" evidence="8">
    <location>
        <begin position="180"/>
        <end position="199"/>
    </location>
</feature>
<proteinExistence type="inferred from homology"/>
<dbReference type="AlphaFoldDB" id="A0A5A7NP69"/>
<name>A0A5A7NP69_9MICC</name>
<gene>
    <name evidence="10" type="ORF">NCCP1664_00180</name>
</gene>
<dbReference type="PANTHER" id="PTHR30614:SF0">
    <property type="entry name" value="L-CYSTINE TRANSPORT SYSTEM PERMEASE PROTEIN TCYL"/>
    <property type="match status" value="1"/>
</dbReference>
<reference evidence="10 11" key="1">
    <citation type="submission" date="2019-09" db="EMBL/GenBank/DDBJ databases">
        <title>Arthrobacter zafarii sp. nov., a moderately thermotolerant and halotolerant actinobacterium isolated from Cholistan desert soil of Pakistan.</title>
        <authorList>
            <person name="Amin A."/>
            <person name="Ahmed I."/>
            <person name="Khalid N."/>
            <person name="Schumann P."/>
            <person name="Busse H.J."/>
            <person name="Khan I.U."/>
            <person name="Li S."/>
            <person name="Li W.J."/>
        </authorList>
    </citation>
    <scope>NUCLEOTIDE SEQUENCE [LARGE SCALE GENOMIC DNA]</scope>
    <source>
        <strain evidence="10 11">NCCP-1664</strain>
    </source>
</reference>
<dbReference type="SUPFAM" id="SSF161098">
    <property type="entry name" value="MetI-like"/>
    <property type="match status" value="1"/>
</dbReference>
<evidence type="ECO:0000313" key="11">
    <source>
        <dbReference type="Proteomes" id="UP000325307"/>
    </source>
</evidence>
<evidence type="ECO:0000256" key="3">
    <source>
        <dbReference type="ARBA" id="ARBA00022475"/>
    </source>
</evidence>
<evidence type="ECO:0000313" key="10">
    <source>
        <dbReference type="EMBL" id="GER21521.1"/>
    </source>
</evidence>
<keyword evidence="3" id="KW-1003">Cell membrane</keyword>
<dbReference type="RefSeq" id="WP_172627231.1">
    <property type="nucleotide sequence ID" value="NZ_BKDJ01000001.1"/>
</dbReference>
<keyword evidence="7 8" id="KW-0472">Membrane</keyword>
<comment type="subcellular location">
    <subcellularLocation>
        <location evidence="1 8">Cell membrane</location>
        <topology evidence="1 8">Multi-pass membrane protein</topology>
    </subcellularLocation>
</comment>
<dbReference type="CDD" id="cd06261">
    <property type="entry name" value="TM_PBP2"/>
    <property type="match status" value="1"/>
</dbReference>
<keyword evidence="11" id="KW-1185">Reference proteome</keyword>
<evidence type="ECO:0000256" key="1">
    <source>
        <dbReference type="ARBA" id="ARBA00004651"/>
    </source>
</evidence>